<protein>
    <submittedName>
        <fullName evidence="1">Uncharacterized protein</fullName>
    </submittedName>
</protein>
<dbReference type="PANTHER" id="PTHR28630">
    <property type="match status" value="1"/>
</dbReference>
<dbReference type="InterPro" id="IPR032801">
    <property type="entry name" value="PXL2A/B/C"/>
</dbReference>
<gene>
    <name evidence="1" type="ORF">PSIN1315_LOCUS12538</name>
</gene>
<sequence>MCRAHARDLSEISGELDKVGAILVGVGFDAKGYDGFVSKEPKLWRSPYLFVDKEKSTYKAVNAKRGSVFGLMRPAVIRAYNAAQGSGVQGNNDNALEGLQLGGTYVIAGDGRMVMAAPQTGFTTHPSNDEVLAEARKAAAAAASE</sequence>
<dbReference type="EMBL" id="HBHY01019584">
    <property type="protein sequence ID" value="CAE0149954.1"/>
    <property type="molecule type" value="Transcribed_RNA"/>
</dbReference>
<reference evidence="1" key="1">
    <citation type="submission" date="2021-01" db="EMBL/GenBank/DDBJ databases">
        <authorList>
            <person name="Corre E."/>
            <person name="Pelletier E."/>
            <person name="Niang G."/>
            <person name="Scheremetjew M."/>
            <person name="Finn R."/>
            <person name="Kale V."/>
            <person name="Holt S."/>
            <person name="Cochrane G."/>
            <person name="Meng A."/>
            <person name="Brown T."/>
            <person name="Cohen L."/>
        </authorList>
    </citation>
    <scope>NUCLEOTIDE SEQUENCE</scope>
    <source>
        <strain evidence="1">RCC927</strain>
    </source>
</reference>
<organism evidence="1">
    <name type="scientific">Prasinoderma singulare</name>
    <dbReference type="NCBI Taxonomy" id="676789"/>
    <lineage>
        <taxon>Eukaryota</taxon>
        <taxon>Viridiplantae</taxon>
        <taxon>Prasinodermophyta</taxon>
        <taxon>Prasinodermophyceae</taxon>
        <taxon>Prasinodermales</taxon>
        <taxon>Prasinodermaceae</taxon>
        <taxon>Prasinoderma</taxon>
    </lineage>
</organism>
<dbReference type="Pfam" id="PF13911">
    <property type="entry name" value="AhpC-TSA_2"/>
    <property type="match status" value="1"/>
</dbReference>
<name>A0A7S3FIH3_9VIRI</name>
<dbReference type="AlphaFoldDB" id="A0A7S3FIH3"/>
<dbReference type="PANTHER" id="PTHR28630:SF3">
    <property type="entry name" value="PEROXIREDOXIN-LIKE 2C"/>
    <property type="match status" value="1"/>
</dbReference>
<accession>A0A7S3FIH3</accession>
<evidence type="ECO:0000313" key="1">
    <source>
        <dbReference type="EMBL" id="CAE0149954.1"/>
    </source>
</evidence>
<proteinExistence type="predicted"/>